<dbReference type="AlphaFoldDB" id="A0A0F9DH87"/>
<dbReference type="InterPro" id="IPR015422">
    <property type="entry name" value="PyrdxlP-dep_Trfase_small"/>
</dbReference>
<keyword evidence="3" id="KW-0663">Pyridoxal phosphate</keyword>
<dbReference type="EMBL" id="LAZR01031631">
    <property type="protein sequence ID" value="KKL53186.1"/>
    <property type="molecule type" value="Genomic_DNA"/>
</dbReference>
<evidence type="ECO:0000256" key="2">
    <source>
        <dbReference type="ARBA" id="ARBA00022679"/>
    </source>
</evidence>
<dbReference type="Pfam" id="PF00155">
    <property type="entry name" value="Aminotran_1_2"/>
    <property type="match status" value="1"/>
</dbReference>
<evidence type="ECO:0000256" key="3">
    <source>
        <dbReference type="ARBA" id="ARBA00022898"/>
    </source>
</evidence>
<dbReference type="InterPro" id="IPR004839">
    <property type="entry name" value="Aminotransferase_I/II_large"/>
</dbReference>
<feature type="domain" description="Aminotransferase class I/classII large" evidence="4">
    <location>
        <begin position="48"/>
        <end position="356"/>
    </location>
</feature>
<dbReference type="InterPro" id="IPR050106">
    <property type="entry name" value="HistidinolP_aminotransfase"/>
</dbReference>
<sequence length="364" mass="41917">MGNKDLYKYLIKDEVRYLQRRADVVDNPSAYLRFDVNERICPFNKKLLNELKNSITDKHLSSYPDLTETYKKLSKFLKVKQEEIFLTSGSDLPIKSIYESCIGKGDSVVMPSPCYAMSQVYALMFGAIVKTVRIKNNWEFDIEKMLSSIDGNTKLFILESPSGTTGMTVPDEEVMNAAKYLLSRNIILLIDEAYLYKNERKLSVSEIINKYPNIIISKSLSKTGGLAGLRIGYLIGNSGLMKYISKVRPMHEITSFSALAFCWVMDNPLIIDEYLQHLEDSKKYLKKNLDRFDIEVKNTCANFMLLHFNDDKIKDTICELKDREKILLKTPFKEKPLKGWMRLTVGTTDQSKKIISIIERHYGK</sequence>
<dbReference type="PANTHER" id="PTHR43643">
    <property type="entry name" value="HISTIDINOL-PHOSPHATE AMINOTRANSFERASE 2"/>
    <property type="match status" value="1"/>
</dbReference>
<evidence type="ECO:0000313" key="5">
    <source>
        <dbReference type="EMBL" id="KKL53186.1"/>
    </source>
</evidence>
<gene>
    <name evidence="5" type="ORF">LCGC14_2277960</name>
</gene>
<name>A0A0F9DH87_9ZZZZ</name>
<dbReference type="SUPFAM" id="SSF53383">
    <property type="entry name" value="PLP-dependent transferases"/>
    <property type="match status" value="1"/>
</dbReference>
<proteinExistence type="predicted"/>
<dbReference type="CDD" id="cd00609">
    <property type="entry name" value="AAT_like"/>
    <property type="match status" value="1"/>
</dbReference>
<evidence type="ECO:0000259" key="4">
    <source>
        <dbReference type="Pfam" id="PF00155"/>
    </source>
</evidence>
<organism evidence="5">
    <name type="scientific">marine sediment metagenome</name>
    <dbReference type="NCBI Taxonomy" id="412755"/>
    <lineage>
        <taxon>unclassified sequences</taxon>
        <taxon>metagenomes</taxon>
        <taxon>ecological metagenomes</taxon>
    </lineage>
</organism>
<dbReference type="GO" id="GO:0030170">
    <property type="term" value="F:pyridoxal phosphate binding"/>
    <property type="evidence" value="ECO:0007669"/>
    <property type="project" value="InterPro"/>
</dbReference>
<dbReference type="InterPro" id="IPR015421">
    <property type="entry name" value="PyrdxlP-dep_Trfase_major"/>
</dbReference>
<dbReference type="PANTHER" id="PTHR43643:SF3">
    <property type="entry name" value="HISTIDINOL-PHOSPHATE AMINOTRANSFERASE"/>
    <property type="match status" value="1"/>
</dbReference>
<evidence type="ECO:0000256" key="1">
    <source>
        <dbReference type="ARBA" id="ARBA00022576"/>
    </source>
</evidence>
<reference evidence="5" key="1">
    <citation type="journal article" date="2015" name="Nature">
        <title>Complex archaea that bridge the gap between prokaryotes and eukaryotes.</title>
        <authorList>
            <person name="Spang A."/>
            <person name="Saw J.H."/>
            <person name="Jorgensen S.L."/>
            <person name="Zaremba-Niedzwiedzka K."/>
            <person name="Martijn J."/>
            <person name="Lind A.E."/>
            <person name="van Eijk R."/>
            <person name="Schleper C."/>
            <person name="Guy L."/>
            <person name="Ettema T.J."/>
        </authorList>
    </citation>
    <scope>NUCLEOTIDE SEQUENCE</scope>
</reference>
<keyword evidence="1" id="KW-0032">Aminotransferase</keyword>
<dbReference type="InterPro" id="IPR004838">
    <property type="entry name" value="NHTrfase_class1_PyrdxlP-BS"/>
</dbReference>
<accession>A0A0F9DH87</accession>
<dbReference type="Gene3D" id="3.40.640.10">
    <property type="entry name" value="Type I PLP-dependent aspartate aminotransferase-like (Major domain)"/>
    <property type="match status" value="1"/>
</dbReference>
<dbReference type="PROSITE" id="PS00105">
    <property type="entry name" value="AA_TRANSFER_CLASS_1"/>
    <property type="match status" value="1"/>
</dbReference>
<protein>
    <recommendedName>
        <fullName evidence="4">Aminotransferase class I/classII large domain-containing protein</fullName>
    </recommendedName>
</protein>
<dbReference type="InterPro" id="IPR015424">
    <property type="entry name" value="PyrdxlP-dep_Trfase"/>
</dbReference>
<comment type="caution">
    <text evidence="5">The sequence shown here is derived from an EMBL/GenBank/DDBJ whole genome shotgun (WGS) entry which is preliminary data.</text>
</comment>
<dbReference type="Gene3D" id="3.90.1150.10">
    <property type="entry name" value="Aspartate Aminotransferase, domain 1"/>
    <property type="match status" value="1"/>
</dbReference>
<keyword evidence="2" id="KW-0808">Transferase</keyword>
<dbReference type="GO" id="GO:0008483">
    <property type="term" value="F:transaminase activity"/>
    <property type="evidence" value="ECO:0007669"/>
    <property type="project" value="UniProtKB-KW"/>
</dbReference>